<dbReference type="Pfam" id="PF00172">
    <property type="entry name" value="Zn_clus"/>
    <property type="match status" value="1"/>
</dbReference>
<dbReference type="Proteomes" id="UP001610444">
    <property type="component" value="Unassembled WGS sequence"/>
</dbReference>
<evidence type="ECO:0000256" key="3">
    <source>
        <dbReference type="ARBA" id="ARBA00023125"/>
    </source>
</evidence>
<keyword evidence="1" id="KW-0479">Metal-binding</keyword>
<evidence type="ECO:0000313" key="9">
    <source>
        <dbReference type="Proteomes" id="UP001610444"/>
    </source>
</evidence>
<dbReference type="InterPro" id="IPR036864">
    <property type="entry name" value="Zn2-C6_fun-type_DNA-bd_sf"/>
</dbReference>
<name>A0ABR4KYW2_9EURO</name>
<keyword evidence="9" id="KW-1185">Reference proteome</keyword>
<comment type="caution">
    <text evidence="8">The sequence shown here is derived from an EMBL/GenBank/DDBJ whole genome shotgun (WGS) entry which is preliminary data.</text>
</comment>
<dbReference type="SMART" id="SM00906">
    <property type="entry name" value="Fungal_trans"/>
    <property type="match status" value="1"/>
</dbReference>
<evidence type="ECO:0000256" key="2">
    <source>
        <dbReference type="ARBA" id="ARBA00023015"/>
    </source>
</evidence>
<dbReference type="CDD" id="cd00067">
    <property type="entry name" value="GAL4"/>
    <property type="match status" value="1"/>
</dbReference>
<dbReference type="RefSeq" id="XP_070902999.1">
    <property type="nucleotide sequence ID" value="XM_071044589.1"/>
</dbReference>
<dbReference type="EMBL" id="JBFXLR010000006">
    <property type="protein sequence ID" value="KAL2857468.1"/>
    <property type="molecule type" value="Genomic_DNA"/>
</dbReference>
<dbReference type="PROSITE" id="PS50048">
    <property type="entry name" value="ZN2_CY6_FUNGAL_2"/>
    <property type="match status" value="1"/>
</dbReference>
<gene>
    <name evidence="8" type="ORF">BJX68DRAFT_263034</name>
</gene>
<feature type="domain" description="Zn(2)-C6 fungal-type" evidence="7">
    <location>
        <begin position="23"/>
        <end position="52"/>
    </location>
</feature>
<keyword evidence="2" id="KW-0805">Transcription regulation</keyword>
<evidence type="ECO:0000256" key="5">
    <source>
        <dbReference type="ARBA" id="ARBA00023242"/>
    </source>
</evidence>
<dbReference type="SMART" id="SM00066">
    <property type="entry name" value="GAL4"/>
    <property type="match status" value="1"/>
</dbReference>
<dbReference type="Gene3D" id="4.10.240.10">
    <property type="entry name" value="Zn(2)-C6 fungal-type DNA-binding domain"/>
    <property type="match status" value="1"/>
</dbReference>
<dbReference type="PROSITE" id="PS00463">
    <property type="entry name" value="ZN2_CY6_FUNGAL_1"/>
    <property type="match status" value="1"/>
</dbReference>
<proteinExistence type="predicted"/>
<protein>
    <recommendedName>
        <fullName evidence="7">Zn(2)-C6 fungal-type domain-containing protein</fullName>
    </recommendedName>
</protein>
<evidence type="ECO:0000313" key="8">
    <source>
        <dbReference type="EMBL" id="KAL2857468.1"/>
    </source>
</evidence>
<evidence type="ECO:0000256" key="6">
    <source>
        <dbReference type="SAM" id="Coils"/>
    </source>
</evidence>
<organism evidence="8 9">
    <name type="scientific">Aspergillus pseudodeflectus</name>
    <dbReference type="NCBI Taxonomy" id="176178"/>
    <lineage>
        <taxon>Eukaryota</taxon>
        <taxon>Fungi</taxon>
        <taxon>Dikarya</taxon>
        <taxon>Ascomycota</taxon>
        <taxon>Pezizomycotina</taxon>
        <taxon>Eurotiomycetes</taxon>
        <taxon>Eurotiomycetidae</taxon>
        <taxon>Eurotiales</taxon>
        <taxon>Aspergillaceae</taxon>
        <taxon>Aspergillus</taxon>
        <taxon>Aspergillus subgen. Nidulantes</taxon>
    </lineage>
</organism>
<keyword evidence="5" id="KW-0539">Nucleus</keyword>
<dbReference type="Pfam" id="PF04082">
    <property type="entry name" value="Fungal_trans"/>
    <property type="match status" value="1"/>
</dbReference>
<keyword evidence="3" id="KW-0238">DNA-binding</keyword>
<dbReference type="CDD" id="cd12148">
    <property type="entry name" value="fungal_TF_MHR"/>
    <property type="match status" value="1"/>
</dbReference>
<dbReference type="PANTHER" id="PTHR46910">
    <property type="entry name" value="TRANSCRIPTION FACTOR PDR1"/>
    <property type="match status" value="1"/>
</dbReference>
<feature type="coiled-coil region" evidence="6">
    <location>
        <begin position="66"/>
        <end position="93"/>
    </location>
</feature>
<evidence type="ECO:0000256" key="1">
    <source>
        <dbReference type="ARBA" id="ARBA00022723"/>
    </source>
</evidence>
<dbReference type="GeneID" id="98159753"/>
<accession>A0ABR4KYW2</accession>
<dbReference type="InterPro" id="IPR007219">
    <property type="entry name" value="XnlR_reg_dom"/>
</dbReference>
<dbReference type="SUPFAM" id="SSF57701">
    <property type="entry name" value="Zn2/Cys6 DNA-binding domain"/>
    <property type="match status" value="1"/>
</dbReference>
<keyword evidence="6" id="KW-0175">Coiled coil</keyword>
<dbReference type="InterPro" id="IPR050987">
    <property type="entry name" value="AtrR-like"/>
</dbReference>
<dbReference type="InterPro" id="IPR001138">
    <property type="entry name" value="Zn2Cys6_DnaBD"/>
</dbReference>
<evidence type="ECO:0000259" key="7">
    <source>
        <dbReference type="PROSITE" id="PS50048"/>
    </source>
</evidence>
<evidence type="ECO:0000256" key="4">
    <source>
        <dbReference type="ARBA" id="ARBA00023163"/>
    </source>
</evidence>
<keyword evidence="4" id="KW-0804">Transcription</keyword>
<dbReference type="PANTHER" id="PTHR46910:SF5">
    <property type="entry name" value="ZN(II)2CYS6 TRANSCRIPTION FACTOR (EUROFUNG)"/>
    <property type="match status" value="1"/>
</dbReference>
<sequence>MSPVDAAETIEARRHRLSSVPRACEGCKIRKVRCDRTIPCANCRAAKITCRQPHDKSSRQVQADRVANLQGIVERLEKRLQTVESRLATLEQPQSQPQPQPQPVASTAYAVLSTPRPVERLPVAEGDPSFAAQSLQASESARTACQSDSGTEHLLCQLQSNIRASDGLSRSNFFFRKSTSNVMSTPQLLPATLVTCILQRMHAHRPIFLSSYAVSDLSLVESLYQKVYSTTELVSPGEIASMHGVLFFLMKEMIAFKDPLCQKVDLTTYIDHCEQIFVAAVETYEVLAVPSFENILALVMGMIKAQGESNPYLYWKLVSAAVTHCQSLNYHRESTYRRMPPQELERIRRVFWTVYTFDKNMSLVLGRASFMQSLDIDAQHPKVSLDPALRAWDESFIMGIRLAELQGRIFNLYSPITMTRDISARELLVQDLALAMEKWYLELKQINPEGVNSARIYFLSRGNWEILFYSTQTLLFHASSGLGGGISAQCFAAAQSSLRAHLDVFPRYQEAQLLSAADYCNWILLSSSFVPFIITFLHAITAKDNNSITLLEQVLDTLQTFRTTSRGSENLYQICSTFTQVAKKLVSSQKQPPSIGGVYATQHQQHDSLRASDTAQNPSLFEPEFFQDALGADISTHGDGDISMLDPGYTADILNDWLSGPPFPWERLDIEPGNY</sequence>
<reference evidence="8 9" key="1">
    <citation type="submission" date="2024-07" db="EMBL/GenBank/DDBJ databases">
        <title>Section-level genome sequencing and comparative genomics of Aspergillus sections Usti and Cavernicolus.</title>
        <authorList>
            <consortium name="Lawrence Berkeley National Laboratory"/>
            <person name="Nybo J.L."/>
            <person name="Vesth T.C."/>
            <person name="Theobald S."/>
            <person name="Frisvad J.C."/>
            <person name="Larsen T.O."/>
            <person name="Kjaerboelling I."/>
            <person name="Rothschild-Mancinelli K."/>
            <person name="Lyhne E.K."/>
            <person name="Kogle M.E."/>
            <person name="Barry K."/>
            <person name="Clum A."/>
            <person name="Na H."/>
            <person name="Ledsgaard L."/>
            <person name="Lin J."/>
            <person name="Lipzen A."/>
            <person name="Kuo A."/>
            <person name="Riley R."/>
            <person name="Mondo S."/>
            <person name="LaButti K."/>
            <person name="Haridas S."/>
            <person name="Pangalinan J."/>
            <person name="Salamov A.A."/>
            <person name="Simmons B.A."/>
            <person name="Magnuson J.K."/>
            <person name="Chen J."/>
            <person name="Drula E."/>
            <person name="Henrissat B."/>
            <person name="Wiebenga A."/>
            <person name="Lubbers R.J."/>
            <person name="Gomes A.C."/>
            <person name="Macurrencykelacurrency M.R."/>
            <person name="Stajich J."/>
            <person name="Grigoriev I.V."/>
            <person name="Mortensen U.H."/>
            <person name="De vries R.P."/>
            <person name="Baker S.E."/>
            <person name="Andersen M.R."/>
        </authorList>
    </citation>
    <scope>NUCLEOTIDE SEQUENCE [LARGE SCALE GENOMIC DNA]</scope>
    <source>
        <strain evidence="8 9">CBS 756.74</strain>
    </source>
</reference>